<dbReference type="Proteomes" id="UP000282892">
    <property type="component" value="Chromosome"/>
</dbReference>
<dbReference type="Pfam" id="PF10740">
    <property type="entry name" value="DUF2529"/>
    <property type="match status" value="1"/>
</dbReference>
<dbReference type="STRING" id="1193713.GCA_001636315_02351"/>
<dbReference type="Gene3D" id="3.40.50.10490">
    <property type="entry name" value="Glucose-6-phosphate isomerase like protein, domain 1"/>
    <property type="match status" value="1"/>
</dbReference>
<feature type="domain" description="DUF2529" evidence="1">
    <location>
        <begin position="1"/>
        <end position="169"/>
    </location>
</feature>
<gene>
    <name evidence="2" type="ORF">CHR53_27185</name>
</gene>
<name>A0A3T0I5L1_9BACI</name>
<keyword evidence="3" id="KW-1185">Reference proteome</keyword>
<accession>A0A3T0I5L1</accession>
<organism evidence="2 3">
    <name type="scientific">Neobacillus mesonae</name>
    <dbReference type="NCBI Taxonomy" id="1193713"/>
    <lineage>
        <taxon>Bacteria</taxon>
        <taxon>Bacillati</taxon>
        <taxon>Bacillota</taxon>
        <taxon>Bacilli</taxon>
        <taxon>Bacillales</taxon>
        <taxon>Bacillaceae</taxon>
        <taxon>Neobacillus</taxon>
    </lineage>
</organism>
<dbReference type="SUPFAM" id="SSF53697">
    <property type="entry name" value="SIS domain"/>
    <property type="match status" value="1"/>
</dbReference>
<dbReference type="AlphaFoldDB" id="A0A3T0I5L1"/>
<dbReference type="OrthoDB" id="2737584at2"/>
<dbReference type="EMBL" id="CP022572">
    <property type="protein sequence ID" value="AZU64622.1"/>
    <property type="molecule type" value="Genomic_DNA"/>
</dbReference>
<sequence length="174" mass="18820">MLKMFTTQLTGLFKKIADNEEFSFEDGARLLAQAAAGDGSIYLFGVGEMKAVEFEALEGAEPLQSAKVLDLTAVSELTDADRVVLFARSSTDEDALQAAQMLQEKNIPFVAVSTIMSEGGLSEMADVHIELGLKKGLIPDDFGGRIGYPSSMAGLFAYYGLKFTIDEILAEYEI</sequence>
<dbReference type="GO" id="GO:1901135">
    <property type="term" value="P:carbohydrate derivative metabolic process"/>
    <property type="evidence" value="ECO:0007669"/>
    <property type="project" value="InterPro"/>
</dbReference>
<proteinExistence type="predicted"/>
<dbReference type="InterPro" id="IPR046348">
    <property type="entry name" value="SIS_dom_sf"/>
</dbReference>
<dbReference type="GO" id="GO:0097367">
    <property type="term" value="F:carbohydrate derivative binding"/>
    <property type="evidence" value="ECO:0007669"/>
    <property type="project" value="InterPro"/>
</dbReference>
<reference evidence="2 3" key="1">
    <citation type="submission" date="2017-07" db="EMBL/GenBank/DDBJ databases">
        <title>The complete genome sequence of Bacillus mesonae strain H20-5, an efficient strain improving plant abiotic stress resistance.</title>
        <authorList>
            <person name="Kim S.Y."/>
            <person name="Song H."/>
            <person name="Sang M.K."/>
            <person name="Weon H.-Y."/>
            <person name="Song J."/>
        </authorList>
    </citation>
    <scope>NUCLEOTIDE SEQUENCE [LARGE SCALE GENOMIC DNA]</scope>
    <source>
        <strain evidence="2 3">H20-5</strain>
    </source>
</reference>
<evidence type="ECO:0000313" key="3">
    <source>
        <dbReference type="Proteomes" id="UP000282892"/>
    </source>
</evidence>
<dbReference type="RefSeq" id="WP_066389564.1">
    <property type="nucleotide sequence ID" value="NZ_CP022572.1"/>
</dbReference>
<evidence type="ECO:0000313" key="2">
    <source>
        <dbReference type="EMBL" id="AZU64622.1"/>
    </source>
</evidence>
<evidence type="ECO:0000259" key="1">
    <source>
        <dbReference type="Pfam" id="PF10740"/>
    </source>
</evidence>
<protein>
    <submittedName>
        <fullName evidence="2">DUF2529 domain-containing protein</fullName>
    </submittedName>
</protein>
<dbReference type="KEGG" id="nmk:CHR53_27185"/>
<dbReference type="InterPro" id="IPR019676">
    <property type="entry name" value="DUF2529"/>
</dbReference>